<comment type="caution">
    <text evidence="3">The sequence shown here is derived from an EMBL/GenBank/DDBJ whole genome shotgun (WGS) entry which is preliminary data.</text>
</comment>
<dbReference type="Proteomes" id="UP000094893">
    <property type="component" value="Unassembled WGS sequence"/>
</dbReference>
<dbReference type="GO" id="GO:0003677">
    <property type="term" value="F:DNA binding"/>
    <property type="evidence" value="ECO:0007669"/>
    <property type="project" value="InterPro"/>
</dbReference>
<evidence type="ECO:0000259" key="2">
    <source>
        <dbReference type="Pfam" id="PF13006"/>
    </source>
</evidence>
<dbReference type="PANTHER" id="PTHR37529:SF1">
    <property type="entry name" value="TRANSPOSASE INSG FOR INSERTION SEQUENCE ELEMENT IS4-RELATED"/>
    <property type="match status" value="1"/>
</dbReference>
<evidence type="ECO:0000259" key="1">
    <source>
        <dbReference type="Pfam" id="PF01609"/>
    </source>
</evidence>
<dbReference type="SUPFAM" id="SSF53098">
    <property type="entry name" value="Ribonuclease H-like"/>
    <property type="match status" value="1"/>
</dbReference>
<evidence type="ECO:0008006" key="5">
    <source>
        <dbReference type="Google" id="ProtNLM"/>
    </source>
</evidence>
<dbReference type="AlphaFoldDB" id="A0A1C2IMX4"/>
<dbReference type="Pfam" id="PF01609">
    <property type="entry name" value="DDE_Tnp_1"/>
    <property type="match status" value="1"/>
</dbReference>
<dbReference type="InterPro" id="IPR024473">
    <property type="entry name" value="Transposases_IS4_N"/>
</dbReference>
<dbReference type="GO" id="GO:0004803">
    <property type="term" value="F:transposase activity"/>
    <property type="evidence" value="ECO:0007669"/>
    <property type="project" value="InterPro"/>
</dbReference>
<sequence length="414" mass="45776">MTAVFCFWVGMAMANTKAQLPVGARLADYLTVGYLAMRCPIGKVRETLAQQGLESQRRRGMPHDVLIYFVLAMVLYANVAYEEVLRLVIEGLRPLLGEEGLTQATVSKGAISQARGRVSAGPLKALYQEQVQPHGPAQMPGVFYRGLRIMAIDGSTLDMPDEAANAECYGYPPSSRGASAFPKLRFVAMAECGTHTLCYAEPGPYDQGERDLALPVMAHADSRMLVTADRGFYGYAFWKHSLATGARLLFRLSSVVQLPREEVLSDGSYLSTIYPSSADQKNQRYGIRVRVIDYTLKGIPDSEPVYRLITNWLDPIEAPALELAALYHQRWTIESNFDELKTHLAEGRVVLRSKRPELVEQEFYALLLVHAAIRHLMTEAAAQTGQAAQDLSFIHAVRVLHRRPPAVGALPPSG</sequence>
<dbReference type="InterPro" id="IPR047952">
    <property type="entry name" value="Transpos_IS4"/>
</dbReference>
<accession>A0A1C2IMX4</accession>
<feature type="domain" description="Transposase IS4 N-terminal" evidence="2">
    <location>
        <begin position="32"/>
        <end position="127"/>
    </location>
</feature>
<dbReference type="InterPro" id="IPR012337">
    <property type="entry name" value="RNaseH-like_sf"/>
</dbReference>
<reference evidence="3 4" key="1">
    <citation type="journal article" date="2016" name="Int. J. Mol. Sci.">
        <title>Comparative genomics of the extreme acidophile Acidithiobacillus thiooxidans reveals intraspecific divergence and niche adaptation.</title>
        <authorList>
            <person name="Zhang X."/>
            <person name="Feng X."/>
            <person name="Tao J."/>
            <person name="Ma L."/>
            <person name="Xiao Y."/>
            <person name="Liang Y."/>
            <person name="Liu X."/>
            <person name="Yin H."/>
        </authorList>
    </citation>
    <scope>NUCLEOTIDE SEQUENCE [LARGE SCALE GENOMIC DNA]</scope>
    <source>
        <strain evidence="3 4">A02</strain>
    </source>
</reference>
<feature type="domain" description="Transposase IS4-like" evidence="1">
    <location>
        <begin position="146"/>
        <end position="369"/>
    </location>
</feature>
<dbReference type="STRING" id="930.GCA_002079865_00479"/>
<protein>
    <recommendedName>
        <fullName evidence="5">Transposase</fullName>
    </recommendedName>
</protein>
<dbReference type="GO" id="GO:0006313">
    <property type="term" value="P:DNA transposition"/>
    <property type="evidence" value="ECO:0007669"/>
    <property type="project" value="InterPro"/>
</dbReference>
<dbReference type="Pfam" id="PF13006">
    <property type="entry name" value="Nterm_IS4"/>
    <property type="match status" value="1"/>
</dbReference>
<gene>
    <name evidence="3" type="ORF">A6P07_00290</name>
</gene>
<dbReference type="NCBIfam" id="NF033592">
    <property type="entry name" value="transpos_IS4_1"/>
    <property type="match status" value="1"/>
</dbReference>
<evidence type="ECO:0000313" key="3">
    <source>
        <dbReference type="EMBL" id="OCX77383.1"/>
    </source>
</evidence>
<name>A0A1C2IMX4_ACITH</name>
<dbReference type="InterPro" id="IPR002559">
    <property type="entry name" value="Transposase_11"/>
</dbReference>
<dbReference type="EMBL" id="LWSA01000004">
    <property type="protein sequence ID" value="OCX77383.1"/>
    <property type="molecule type" value="Genomic_DNA"/>
</dbReference>
<proteinExistence type="predicted"/>
<dbReference type="PANTHER" id="PTHR37529">
    <property type="entry name" value="TRANSPOSASE INSG FOR INSERTION SEQUENCE ELEMENT IS4-RELATED"/>
    <property type="match status" value="1"/>
</dbReference>
<organism evidence="3 4">
    <name type="scientific">Acidithiobacillus thiooxidans</name>
    <name type="common">Thiobacillus thiooxidans</name>
    <dbReference type="NCBI Taxonomy" id="930"/>
    <lineage>
        <taxon>Bacteria</taxon>
        <taxon>Pseudomonadati</taxon>
        <taxon>Pseudomonadota</taxon>
        <taxon>Acidithiobacillia</taxon>
        <taxon>Acidithiobacillales</taxon>
        <taxon>Acidithiobacillaceae</taxon>
        <taxon>Acidithiobacillus</taxon>
    </lineage>
</organism>
<evidence type="ECO:0000313" key="4">
    <source>
        <dbReference type="Proteomes" id="UP000094893"/>
    </source>
</evidence>